<dbReference type="PROSITE" id="PS51257">
    <property type="entry name" value="PROKAR_LIPOPROTEIN"/>
    <property type="match status" value="1"/>
</dbReference>
<evidence type="ECO:0000259" key="5">
    <source>
        <dbReference type="SMART" id="SM00062"/>
    </source>
</evidence>
<dbReference type="InterPro" id="IPR051455">
    <property type="entry name" value="Bact_solute-bind_prot3"/>
</dbReference>
<dbReference type="AlphaFoldDB" id="A0A147F1Y3"/>
<reference evidence="6 7" key="1">
    <citation type="journal article" date="2016" name="Front. Microbiol.">
        <title>Genomic Resource of Rice Seed Associated Bacteria.</title>
        <authorList>
            <person name="Midha S."/>
            <person name="Bansal K."/>
            <person name="Sharma S."/>
            <person name="Kumar N."/>
            <person name="Patil P.P."/>
            <person name="Chaudhry V."/>
            <person name="Patil P.B."/>
        </authorList>
    </citation>
    <scope>NUCLEOTIDE SEQUENCE [LARGE SCALE GENOMIC DNA]</scope>
    <source>
        <strain evidence="6 7">NS220</strain>
    </source>
</reference>
<dbReference type="Gene3D" id="3.40.190.10">
    <property type="entry name" value="Periplasmic binding protein-like II"/>
    <property type="match status" value="2"/>
</dbReference>
<comment type="caution">
    <text evidence="6">The sequence shown here is derived from an EMBL/GenBank/DDBJ whole genome shotgun (WGS) entry which is preliminary data.</text>
</comment>
<name>A0A147F1Y3_MICTE</name>
<dbReference type="PANTHER" id="PTHR30085:SF6">
    <property type="entry name" value="ABC TRANSPORTER GLUTAMINE-BINDING PROTEIN GLNH"/>
    <property type="match status" value="1"/>
</dbReference>
<proteinExistence type="inferred from homology"/>
<accession>A0A147F1Y3</accession>
<keyword evidence="3 4" id="KW-0732">Signal</keyword>
<dbReference type="PATRIC" id="fig|2033.6.peg.51"/>
<dbReference type="PANTHER" id="PTHR30085">
    <property type="entry name" value="AMINO ACID ABC TRANSPORTER PERMEASE"/>
    <property type="match status" value="1"/>
</dbReference>
<evidence type="ECO:0000313" key="6">
    <source>
        <dbReference type="EMBL" id="KTR96865.1"/>
    </source>
</evidence>
<feature type="domain" description="Solute-binding protein family 3/N-terminal" evidence="5">
    <location>
        <begin position="67"/>
        <end position="289"/>
    </location>
</feature>
<keyword evidence="2" id="KW-0813">Transport</keyword>
<dbReference type="EMBL" id="LDRT01000001">
    <property type="protein sequence ID" value="KTR96865.1"/>
    <property type="molecule type" value="Genomic_DNA"/>
</dbReference>
<dbReference type="GO" id="GO:0006865">
    <property type="term" value="P:amino acid transport"/>
    <property type="evidence" value="ECO:0007669"/>
    <property type="project" value="TreeGrafter"/>
</dbReference>
<dbReference type="OrthoDB" id="9807888at2"/>
<evidence type="ECO:0000256" key="1">
    <source>
        <dbReference type="ARBA" id="ARBA00010333"/>
    </source>
</evidence>
<dbReference type="SMART" id="SM00062">
    <property type="entry name" value="PBPb"/>
    <property type="match status" value="1"/>
</dbReference>
<gene>
    <name evidence="6" type="ORF">NS220_00245</name>
</gene>
<sequence length="300" mass="31728">MRKTRTLTGLGILAAGLLALTACNSGTPGAPDAGSGGGSDSTQLWEVASGVSLDGSPTYDRMVSADKVVVGVKEDQPGLGFKDPISGERGGFDVEISQWIAASLGFDADKIEYKTIPSANREQELVNGNIDYYVGTYSITDKRKAQIDFAGPYLITGQGLLVAADNEDIKGPNDLAGKIVCSVTGSTPLQRIRDEYSPGDTVEYDTYTQCLEQLRAGSVDAVTTDQAILAGYVAQEPEAFKIAGDTFSEERYGVGLPKGDTVLKDHINTLFNDGGEVWTALFEKNLAPAGIKGEQPTADE</sequence>
<comment type="similarity">
    <text evidence="1">Belongs to the bacterial solute-binding protein 3 family.</text>
</comment>
<dbReference type="InterPro" id="IPR001638">
    <property type="entry name" value="Solute-binding_3/MltF_N"/>
</dbReference>
<dbReference type="SUPFAM" id="SSF53850">
    <property type="entry name" value="Periplasmic binding protein-like II"/>
    <property type="match status" value="1"/>
</dbReference>
<dbReference type="CDD" id="cd13690">
    <property type="entry name" value="PBP2_GluB"/>
    <property type="match status" value="1"/>
</dbReference>
<evidence type="ECO:0000256" key="4">
    <source>
        <dbReference type="SAM" id="SignalP"/>
    </source>
</evidence>
<organism evidence="6 7">
    <name type="scientific">Microbacterium testaceum</name>
    <name type="common">Aureobacterium testaceum</name>
    <name type="synonym">Brevibacterium testaceum</name>
    <dbReference type="NCBI Taxonomy" id="2033"/>
    <lineage>
        <taxon>Bacteria</taxon>
        <taxon>Bacillati</taxon>
        <taxon>Actinomycetota</taxon>
        <taxon>Actinomycetes</taxon>
        <taxon>Micrococcales</taxon>
        <taxon>Microbacteriaceae</taxon>
        <taxon>Microbacterium</taxon>
    </lineage>
</organism>
<dbReference type="GO" id="GO:0005576">
    <property type="term" value="C:extracellular region"/>
    <property type="evidence" value="ECO:0007669"/>
    <property type="project" value="TreeGrafter"/>
</dbReference>
<protein>
    <submittedName>
        <fullName evidence="6">ABC transporter substrate-binding protein</fullName>
    </submittedName>
</protein>
<evidence type="ECO:0000256" key="3">
    <source>
        <dbReference type="ARBA" id="ARBA00022729"/>
    </source>
</evidence>
<evidence type="ECO:0000313" key="7">
    <source>
        <dbReference type="Proteomes" id="UP000075025"/>
    </source>
</evidence>
<feature type="chain" id="PRO_5039626144" evidence="4">
    <location>
        <begin position="26"/>
        <end position="300"/>
    </location>
</feature>
<feature type="signal peptide" evidence="4">
    <location>
        <begin position="1"/>
        <end position="25"/>
    </location>
</feature>
<dbReference type="Proteomes" id="UP000075025">
    <property type="component" value="Unassembled WGS sequence"/>
</dbReference>
<dbReference type="Pfam" id="PF00497">
    <property type="entry name" value="SBP_bac_3"/>
    <property type="match status" value="1"/>
</dbReference>
<dbReference type="GO" id="GO:0030288">
    <property type="term" value="C:outer membrane-bounded periplasmic space"/>
    <property type="evidence" value="ECO:0007669"/>
    <property type="project" value="TreeGrafter"/>
</dbReference>
<dbReference type="RefSeq" id="WP_058622111.1">
    <property type="nucleotide sequence ID" value="NZ_LDRT01000001.1"/>
</dbReference>
<evidence type="ECO:0000256" key="2">
    <source>
        <dbReference type="ARBA" id="ARBA00022448"/>
    </source>
</evidence>